<dbReference type="GO" id="GO:0004343">
    <property type="term" value="F:glucosamine 6-phosphate N-acetyltransferase activity"/>
    <property type="evidence" value="ECO:0007669"/>
    <property type="project" value="TreeGrafter"/>
</dbReference>
<sequence length="143" mass="16495">MKFIIVQNQQQLEEAYTIRKKVFVEEQNVPMEEEIDEFEMDAVHFLLYSEHDQPIAAGRFREADGYGKVERICVLAEQRRTGAGKYIMESIAAYAEQNGINKLKLNAQTHAIRFYESLGYEVVSEEFMDAGIPHKTMVKTLKA</sequence>
<comment type="caution">
    <text evidence="2">The sequence shown here is derived from an EMBL/GenBank/DDBJ whole genome shotgun (WGS) entry which is preliminary data.</text>
</comment>
<dbReference type="AlphaFoldDB" id="A0A927D092"/>
<dbReference type="InterPro" id="IPR016181">
    <property type="entry name" value="Acyl_CoA_acyltransferase"/>
</dbReference>
<dbReference type="EMBL" id="JACXSI010000046">
    <property type="protein sequence ID" value="MBD3109887.1"/>
    <property type="molecule type" value="Genomic_DNA"/>
</dbReference>
<feature type="domain" description="N-acetyltransferase" evidence="1">
    <location>
        <begin position="3"/>
        <end position="142"/>
    </location>
</feature>
<dbReference type="RefSeq" id="WP_190999422.1">
    <property type="nucleotide sequence ID" value="NZ_JACXSI010000046.1"/>
</dbReference>
<evidence type="ECO:0000313" key="3">
    <source>
        <dbReference type="Proteomes" id="UP000602076"/>
    </source>
</evidence>
<dbReference type="Gene3D" id="3.40.630.30">
    <property type="match status" value="1"/>
</dbReference>
<dbReference type="PANTHER" id="PTHR13355">
    <property type="entry name" value="GLUCOSAMINE 6-PHOSPHATE N-ACETYLTRANSFERASE"/>
    <property type="match status" value="1"/>
</dbReference>
<gene>
    <name evidence="2" type="ORF">IEO70_16220</name>
</gene>
<organism evidence="2 3">
    <name type="scientific">Peribacillus faecalis</name>
    <dbReference type="NCBI Taxonomy" id="2772559"/>
    <lineage>
        <taxon>Bacteria</taxon>
        <taxon>Bacillati</taxon>
        <taxon>Bacillota</taxon>
        <taxon>Bacilli</taxon>
        <taxon>Bacillales</taxon>
        <taxon>Bacillaceae</taxon>
        <taxon>Peribacillus</taxon>
    </lineage>
</organism>
<dbReference type="PANTHER" id="PTHR13355:SF11">
    <property type="entry name" value="GLUCOSAMINE 6-PHOSPHATE N-ACETYLTRANSFERASE"/>
    <property type="match status" value="1"/>
</dbReference>
<evidence type="ECO:0000259" key="1">
    <source>
        <dbReference type="PROSITE" id="PS51186"/>
    </source>
</evidence>
<protein>
    <submittedName>
        <fullName evidence="2">GNAT family N-acetyltransferase</fullName>
    </submittedName>
</protein>
<dbReference type="CDD" id="cd04301">
    <property type="entry name" value="NAT_SF"/>
    <property type="match status" value="1"/>
</dbReference>
<accession>A0A927D092</accession>
<reference evidence="2" key="1">
    <citation type="submission" date="2020-09" db="EMBL/GenBank/DDBJ databases">
        <title>Bacillus faecalis sp. nov., a moderately halophilic bacterium isolated from cow faeces.</title>
        <authorList>
            <person name="Jiang L."/>
            <person name="Lee J."/>
        </authorList>
    </citation>
    <scope>NUCLEOTIDE SEQUENCE</scope>
    <source>
        <strain evidence="2">AGMB 02131</strain>
    </source>
</reference>
<evidence type="ECO:0000313" key="2">
    <source>
        <dbReference type="EMBL" id="MBD3109887.1"/>
    </source>
</evidence>
<proteinExistence type="predicted"/>
<dbReference type="PROSITE" id="PS51186">
    <property type="entry name" value="GNAT"/>
    <property type="match status" value="1"/>
</dbReference>
<dbReference type="Pfam" id="PF13673">
    <property type="entry name" value="Acetyltransf_10"/>
    <property type="match status" value="1"/>
</dbReference>
<dbReference type="Proteomes" id="UP000602076">
    <property type="component" value="Unassembled WGS sequence"/>
</dbReference>
<keyword evidence="3" id="KW-1185">Reference proteome</keyword>
<dbReference type="SUPFAM" id="SSF55729">
    <property type="entry name" value="Acyl-CoA N-acyltransferases (Nat)"/>
    <property type="match status" value="1"/>
</dbReference>
<dbReference type="InterPro" id="IPR000182">
    <property type="entry name" value="GNAT_dom"/>
</dbReference>
<dbReference type="InterPro" id="IPR039143">
    <property type="entry name" value="GNPNAT1-like"/>
</dbReference>
<name>A0A927D092_9BACI</name>